<sequence>MSINRVTFFPVGNGDTTLIEANDKTILTDINYRCERHTDRFRTSIDVNGNIGNAATLGLEEASKPFQWIYYDFALDLQYACYQSSYRSNREYRLSLLVLTHPNQNNLTGFDKLFYCGDPAEFEDRPKEDDKLILIEEIWINPCFTDSKYETDESTPVFQEIKRRLNLQGSKESELNGNRISKLETTSSSGLVKTFSRNIEAHVLSPVQKEGEIPKAISGKDQPDVNDSSVVIRWTVKVFGGTNRIMLGGDTTVEVWDRIWQDYKNNTDKLSWHILLAPHHCSIDVMARKNQEGKYEYSENALNALGQVEDDGFVVSSSKEIKHNDNLLPSWEAKQKYLGILKDVDGTRFLNPDTRANAPLLYSPLQDDKPEPVVFTLTKEGPSLDEPAPASPHTPHKIVPVETGNDEFGYKWNMKV</sequence>
<protein>
    <submittedName>
        <fullName evidence="2">Uncharacterized protein</fullName>
    </submittedName>
</protein>
<gene>
    <name evidence="2" type="ORF">NTG6680_2786</name>
</gene>
<dbReference type="EMBL" id="OU912926">
    <property type="protein sequence ID" value="CAG9934035.1"/>
    <property type="molecule type" value="Genomic_DNA"/>
</dbReference>
<organism evidence="2 3">
    <name type="scientific">Candidatus Nitrotoga arctica</name>
    <dbReference type="NCBI Taxonomy" id="453162"/>
    <lineage>
        <taxon>Bacteria</taxon>
        <taxon>Pseudomonadati</taxon>
        <taxon>Pseudomonadota</taxon>
        <taxon>Betaproteobacteria</taxon>
        <taxon>Nitrosomonadales</taxon>
        <taxon>Gallionellaceae</taxon>
        <taxon>Candidatus Nitrotoga</taxon>
    </lineage>
</organism>
<dbReference type="RefSeq" id="WP_239797722.1">
    <property type="nucleotide sequence ID" value="NZ_OU912926.1"/>
</dbReference>
<name>A0ABM8Z2D8_9PROT</name>
<reference evidence="2 3" key="1">
    <citation type="submission" date="2021-10" db="EMBL/GenBank/DDBJ databases">
        <authorList>
            <person name="Koch H."/>
        </authorList>
    </citation>
    <scope>NUCLEOTIDE SEQUENCE [LARGE SCALE GENOMIC DNA]</scope>
    <source>
        <strain evidence="2">6680</strain>
    </source>
</reference>
<evidence type="ECO:0000313" key="2">
    <source>
        <dbReference type="EMBL" id="CAG9934035.1"/>
    </source>
</evidence>
<dbReference type="InterPro" id="IPR036866">
    <property type="entry name" value="RibonucZ/Hydroxyglut_hydro"/>
</dbReference>
<dbReference type="Gene3D" id="3.60.15.10">
    <property type="entry name" value="Ribonuclease Z/Hydroxyacylglutathione hydrolase-like"/>
    <property type="match status" value="1"/>
</dbReference>
<keyword evidence="3" id="KW-1185">Reference proteome</keyword>
<evidence type="ECO:0000313" key="3">
    <source>
        <dbReference type="Proteomes" id="UP000839052"/>
    </source>
</evidence>
<evidence type="ECO:0000256" key="1">
    <source>
        <dbReference type="SAM" id="MobiDB-lite"/>
    </source>
</evidence>
<accession>A0ABM8Z2D8</accession>
<proteinExistence type="predicted"/>
<dbReference type="Proteomes" id="UP000839052">
    <property type="component" value="Chromosome"/>
</dbReference>
<feature type="region of interest" description="Disordered" evidence="1">
    <location>
        <begin position="381"/>
        <end position="402"/>
    </location>
</feature>